<name>A0A1A0HAN1_9ASCO</name>
<proteinExistence type="predicted"/>
<gene>
    <name evidence="3" type="ORF">METBIDRAFT_42642</name>
</gene>
<evidence type="ECO:0000256" key="2">
    <source>
        <dbReference type="SAM" id="MobiDB-lite"/>
    </source>
</evidence>
<protein>
    <submittedName>
        <fullName evidence="3">Uncharacterized protein</fullName>
    </submittedName>
</protein>
<keyword evidence="4" id="KW-1185">Reference proteome</keyword>
<accession>A0A1A0HAN1</accession>
<dbReference type="Proteomes" id="UP000092555">
    <property type="component" value="Unassembled WGS sequence"/>
</dbReference>
<evidence type="ECO:0000313" key="4">
    <source>
        <dbReference type="Proteomes" id="UP000092555"/>
    </source>
</evidence>
<evidence type="ECO:0000313" key="3">
    <source>
        <dbReference type="EMBL" id="OBA21184.1"/>
    </source>
</evidence>
<sequence length="189" mass="22158">MSGLRTSEKEHYTVEKFEPDSGISPASPTDNVIKPRASNLLERTESKKPIKFTVRKISREGGMPIEEKGGNLRPITQRYGNLPENKSRAIDRKMGDKAYQLKHNQSKYDEYVTRIDKIEKEVRFLSTLLPPYNVEIDYPTRLKITRAIEKLRSKKDEIEKRKYDLGMSISRLWREFDENNTWVRSVSKH</sequence>
<dbReference type="STRING" id="869754.A0A1A0HAN1"/>
<evidence type="ECO:0000256" key="1">
    <source>
        <dbReference type="SAM" id="Coils"/>
    </source>
</evidence>
<feature type="region of interest" description="Disordered" evidence="2">
    <location>
        <begin position="1"/>
        <end position="40"/>
    </location>
</feature>
<dbReference type="EMBL" id="LXTC01000003">
    <property type="protein sequence ID" value="OBA21184.1"/>
    <property type="molecule type" value="Genomic_DNA"/>
</dbReference>
<feature type="compositionally biased region" description="Basic and acidic residues" evidence="2">
    <location>
        <begin position="1"/>
        <end position="19"/>
    </location>
</feature>
<dbReference type="AlphaFoldDB" id="A0A1A0HAN1"/>
<organism evidence="3 4">
    <name type="scientific">Metschnikowia bicuspidata var. bicuspidata NRRL YB-4993</name>
    <dbReference type="NCBI Taxonomy" id="869754"/>
    <lineage>
        <taxon>Eukaryota</taxon>
        <taxon>Fungi</taxon>
        <taxon>Dikarya</taxon>
        <taxon>Ascomycota</taxon>
        <taxon>Saccharomycotina</taxon>
        <taxon>Pichiomycetes</taxon>
        <taxon>Metschnikowiaceae</taxon>
        <taxon>Metschnikowia</taxon>
    </lineage>
</organism>
<comment type="caution">
    <text evidence="3">The sequence shown here is derived from an EMBL/GenBank/DDBJ whole genome shotgun (WGS) entry which is preliminary data.</text>
</comment>
<feature type="coiled-coil region" evidence="1">
    <location>
        <begin position="101"/>
        <end position="161"/>
    </location>
</feature>
<dbReference type="RefSeq" id="XP_018711694.1">
    <property type="nucleotide sequence ID" value="XM_018857565.1"/>
</dbReference>
<reference evidence="3 4" key="1">
    <citation type="submission" date="2016-05" db="EMBL/GenBank/DDBJ databases">
        <title>Comparative genomics of biotechnologically important yeasts.</title>
        <authorList>
            <consortium name="DOE Joint Genome Institute"/>
            <person name="Riley R."/>
            <person name="Haridas S."/>
            <person name="Wolfe K.H."/>
            <person name="Lopes M.R."/>
            <person name="Hittinger C.T."/>
            <person name="Goker M."/>
            <person name="Salamov A."/>
            <person name="Wisecaver J."/>
            <person name="Long T.M."/>
            <person name="Aerts A.L."/>
            <person name="Barry K."/>
            <person name="Choi C."/>
            <person name="Clum A."/>
            <person name="Coughlan A.Y."/>
            <person name="Deshpande S."/>
            <person name="Douglass A.P."/>
            <person name="Hanson S.J."/>
            <person name="Klenk H.-P."/>
            <person name="LaButti K."/>
            <person name="Lapidus A."/>
            <person name="Lindquist E."/>
            <person name="Lipzen A."/>
            <person name="Meier-kolthoff J.P."/>
            <person name="Ohm R.A."/>
            <person name="Otillar R.P."/>
            <person name="Pangilinan J."/>
            <person name="Peng Y."/>
            <person name="Rokas A."/>
            <person name="Rosa C.A."/>
            <person name="Scheuner C."/>
            <person name="Sibirny A.A."/>
            <person name="Slot J.C."/>
            <person name="Stielow J.B."/>
            <person name="Sun H."/>
            <person name="Kurtzman C.P."/>
            <person name="Blackwell M."/>
            <person name="Grigoriev I.V."/>
            <person name="Jeffries T.W."/>
        </authorList>
    </citation>
    <scope>NUCLEOTIDE SEQUENCE [LARGE SCALE GENOMIC DNA]</scope>
    <source>
        <strain evidence="3 4">NRRL YB-4993</strain>
    </source>
</reference>
<keyword evidence="1" id="KW-0175">Coiled coil</keyword>
<dbReference type="GeneID" id="30030541"/>
<dbReference type="OrthoDB" id="3993315at2759"/>